<protein>
    <recommendedName>
        <fullName evidence="5">Alpha/beta hydrolase family protein</fullName>
    </recommendedName>
</protein>
<feature type="compositionally biased region" description="Low complexity" evidence="1">
    <location>
        <begin position="127"/>
        <end position="148"/>
    </location>
</feature>
<organism evidence="3 4">
    <name type="scientific">Rubripirellula lacrimiformis</name>
    <dbReference type="NCBI Taxonomy" id="1930273"/>
    <lineage>
        <taxon>Bacteria</taxon>
        <taxon>Pseudomonadati</taxon>
        <taxon>Planctomycetota</taxon>
        <taxon>Planctomycetia</taxon>
        <taxon>Pirellulales</taxon>
        <taxon>Pirellulaceae</taxon>
        <taxon>Rubripirellula</taxon>
    </lineage>
</organism>
<keyword evidence="2" id="KW-0472">Membrane</keyword>
<feature type="compositionally biased region" description="Polar residues" evidence="1">
    <location>
        <begin position="115"/>
        <end position="125"/>
    </location>
</feature>
<keyword evidence="4" id="KW-1185">Reference proteome</keyword>
<feature type="compositionally biased region" description="Low complexity" evidence="1">
    <location>
        <begin position="167"/>
        <end position="178"/>
    </location>
</feature>
<dbReference type="Gene3D" id="3.40.50.1820">
    <property type="entry name" value="alpha/beta hydrolase"/>
    <property type="match status" value="1"/>
</dbReference>
<evidence type="ECO:0000313" key="4">
    <source>
        <dbReference type="Proteomes" id="UP000318538"/>
    </source>
</evidence>
<dbReference type="InterPro" id="IPR029058">
    <property type="entry name" value="AB_hydrolase_fold"/>
</dbReference>
<dbReference type="SUPFAM" id="SSF53474">
    <property type="entry name" value="alpha/beta-Hydrolases"/>
    <property type="match status" value="1"/>
</dbReference>
<dbReference type="RefSeq" id="WP_145169844.1">
    <property type="nucleotide sequence ID" value="NZ_CP036525.1"/>
</dbReference>
<dbReference type="Pfam" id="PF05990">
    <property type="entry name" value="DUF900"/>
    <property type="match status" value="1"/>
</dbReference>
<dbReference type="PANTHER" id="PTHR36513">
    <property type="entry name" value="ABC TRANSMEMBRANE TYPE-1 DOMAIN-CONTAINING PROTEIN"/>
    <property type="match status" value="1"/>
</dbReference>
<keyword evidence="2" id="KW-1133">Transmembrane helix</keyword>
<feature type="region of interest" description="Disordered" evidence="1">
    <location>
        <begin position="167"/>
        <end position="189"/>
    </location>
</feature>
<sequence>MMFSYESPNARPPAKATAAWWLPLAVVWISVLVGCSNAEESAQQRPPSSQTIPETGPADHMSADHMAATESGGSGQAGSGQAVKIQERPPVFQLDNPPVIRDATATEMSPPPMITGSSRFESLSARSAAPKSAAPKSTAPKSTAPKSPGSQPVLQHAIEQPRVEALAMQAPPSSASAPAPMPSAPDGFDEPMSSLPAGSTRNDEGGYATIEVFYATDRSRSTLPLSAYEVTGQKRLFMSICLVALMTFGFALFNWFRGRSKLAMGSALIGIAAGCFATAVVTMGQTNIEKHGVTYNADRGVLTRGICEVTVPNSHQRGQVERPSLLRFEFREDQSEHMVLTSAVELGQADFGKRMAERVGQSPRRDLLLFIHGYNVDFQSAVQRTAQMAVDLPFEGVPVCYSWPSQGTLIGYPIDENNSEWTTTHLREFLLELANESGAESINVVAHSMGNRAMVAAMQQISWQLPEQSPPPFDRIVMAAPDVDADRFRRDLAGPLTKVANHVTLYASSDDQALIASKQVHGYPRAGESGDNIVVVAGVETVDVSGIDLSLLGHSYYGDNESMLRELYDVVRGRLPARQRPALITRRDGELVYWQLASQSDVNGSDVPLR</sequence>
<feature type="compositionally biased region" description="Polar residues" evidence="1">
    <location>
        <begin position="40"/>
        <end position="53"/>
    </location>
</feature>
<dbReference type="OrthoDB" id="334507at2"/>
<keyword evidence="2" id="KW-0812">Transmembrane</keyword>
<reference evidence="3 4" key="1">
    <citation type="submission" date="2019-02" db="EMBL/GenBank/DDBJ databases">
        <title>Deep-cultivation of Planctomycetes and their phenomic and genomic characterization uncovers novel biology.</title>
        <authorList>
            <person name="Wiegand S."/>
            <person name="Jogler M."/>
            <person name="Boedeker C."/>
            <person name="Pinto D."/>
            <person name="Vollmers J."/>
            <person name="Rivas-Marin E."/>
            <person name="Kohn T."/>
            <person name="Peeters S.H."/>
            <person name="Heuer A."/>
            <person name="Rast P."/>
            <person name="Oberbeckmann S."/>
            <person name="Bunk B."/>
            <person name="Jeske O."/>
            <person name="Meyerdierks A."/>
            <person name="Storesund J.E."/>
            <person name="Kallscheuer N."/>
            <person name="Luecker S."/>
            <person name="Lage O.M."/>
            <person name="Pohl T."/>
            <person name="Merkel B.J."/>
            <person name="Hornburger P."/>
            <person name="Mueller R.-W."/>
            <person name="Bruemmer F."/>
            <person name="Labrenz M."/>
            <person name="Spormann A.M."/>
            <person name="Op den Camp H."/>
            <person name="Overmann J."/>
            <person name="Amann R."/>
            <person name="Jetten M.S.M."/>
            <person name="Mascher T."/>
            <person name="Medema M.H."/>
            <person name="Devos D.P."/>
            <person name="Kaster A.-K."/>
            <person name="Ovreas L."/>
            <person name="Rohde M."/>
            <person name="Galperin M.Y."/>
            <person name="Jogler C."/>
        </authorList>
    </citation>
    <scope>NUCLEOTIDE SEQUENCE [LARGE SCALE GENOMIC DNA]</scope>
    <source>
        <strain evidence="3 4">K22_7</strain>
    </source>
</reference>
<proteinExistence type="predicted"/>
<feature type="transmembrane region" description="Helical" evidence="2">
    <location>
        <begin position="262"/>
        <end position="281"/>
    </location>
</feature>
<dbReference type="InterPro" id="IPR010297">
    <property type="entry name" value="DUF900_hydrolase"/>
</dbReference>
<gene>
    <name evidence="3" type="ORF">K227x_26730</name>
</gene>
<evidence type="ECO:0008006" key="5">
    <source>
        <dbReference type="Google" id="ProtNLM"/>
    </source>
</evidence>
<feature type="transmembrane region" description="Helical" evidence="2">
    <location>
        <begin position="236"/>
        <end position="256"/>
    </location>
</feature>
<dbReference type="KEGG" id="rlc:K227x_26730"/>
<dbReference type="Proteomes" id="UP000318538">
    <property type="component" value="Chromosome"/>
</dbReference>
<dbReference type="EMBL" id="CP036525">
    <property type="protein sequence ID" value="QDT04283.1"/>
    <property type="molecule type" value="Genomic_DNA"/>
</dbReference>
<name>A0A517NAX7_9BACT</name>
<dbReference type="AlphaFoldDB" id="A0A517NAX7"/>
<evidence type="ECO:0000256" key="1">
    <source>
        <dbReference type="SAM" id="MobiDB-lite"/>
    </source>
</evidence>
<evidence type="ECO:0000256" key="2">
    <source>
        <dbReference type="SAM" id="Phobius"/>
    </source>
</evidence>
<evidence type="ECO:0000313" key="3">
    <source>
        <dbReference type="EMBL" id="QDT04283.1"/>
    </source>
</evidence>
<feature type="region of interest" description="Disordered" evidence="1">
    <location>
        <begin position="40"/>
        <end position="152"/>
    </location>
</feature>
<dbReference type="PANTHER" id="PTHR36513:SF1">
    <property type="entry name" value="TRANSMEMBRANE PROTEIN"/>
    <property type="match status" value="1"/>
</dbReference>
<accession>A0A517NAX7</accession>